<dbReference type="Pfam" id="PF00293">
    <property type="entry name" value="NUDIX"/>
    <property type="match status" value="1"/>
</dbReference>
<dbReference type="PROSITE" id="PS51462">
    <property type="entry name" value="NUDIX"/>
    <property type="match status" value="1"/>
</dbReference>
<reference evidence="3" key="1">
    <citation type="submission" date="2018-06" db="EMBL/GenBank/DDBJ databases">
        <authorList>
            <person name="Zhirakovskaya E."/>
        </authorList>
    </citation>
    <scope>NUCLEOTIDE SEQUENCE</scope>
</reference>
<gene>
    <name evidence="3" type="ORF">MNBD_GAMMA12-634</name>
</gene>
<keyword evidence="1" id="KW-0378">Hydrolase</keyword>
<dbReference type="GO" id="GO:0016787">
    <property type="term" value="F:hydrolase activity"/>
    <property type="evidence" value="ECO:0007669"/>
    <property type="project" value="UniProtKB-KW"/>
</dbReference>
<organism evidence="3">
    <name type="scientific">hydrothermal vent metagenome</name>
    <dbReference type="NCBI Taxonomy" id="652676"/>
    <lineage>
        <taxon>unclassified sequences</taxon>
        <taxon>metagenomes</taxon>
        <taxon>ecological metagenomes</taxon>
    </lineage>
</organism>
<dbReference type="SUPFAM" id="SSF55811">
    <property type="entry name" value="Nudix"/>
    <property type="match status" value="1"/>
</dbReference>
<dbReference type="InterPro" id="IPR020084">
    <property type="entry name" value="NUDIX_hydrolase_CS"/>
</dbReference>
<dbReference type="PANTHER" id="PTHR43222:SF2">
    <property type="entry name" value="NUDIX HYDROLASE 23, CHLOROPLASTIC"/>
    <property type="match status" value="1"/>
</dbReference>
<dbReference type="PANTHER" id="PTHR43222">
    <property type="entry name" value="NUDIX HYDROLASE 23"/>
    <property type="match status" value="1"/>
</dbReference>
<name>A0A3B0Z585_9ZZZZ</name>
<dbReference type="InterPro" id="IPR000086">
    <property type="entry name" value="NUDIX_hydrolase_dom"/>
</dbReference>
<evidence type="ECO:0000313" key="3">
    <source>
        <dbReference type="EMBL" id="VAW75856.1"/>
    </source>
</evidence>
<proteinExistence type="predicted"/>
<dbReference type="InterPro" id="IPR015797">
    <property type="entry name" value="NUDIX_hydrolase-like_dom_sf"/>
</dbReference>
<protein>
    <recommendedName>
        <fullName evidence="2">Nudix hydrolase domain-containing protein</fullName>
    </recommendedName>
</protein>
<feature type="domain" description="Nudix hydrolase" evidence="2">
    <location>
        <begin position="34"/>
        <end position="160"/>
    </location>
</feature>
<dbReference type="Gene3D" id="3.90.79.10">
    <property type="entry name" value="Nucleoside Triphosphate Pyrophosphohydrolase"/>
    <property type="match status" value="1"/>
</dbReference>
<evidence type="ECO:0000256" key="1">
    <source>
        <dbReference type="ARBA" id="ARBA00022801"/>
    </source>
</evidence>
<dbReference type="AlphaFoldDB" id="A0A3B0Z585"/>
<evidence type="ECO:0000259" key="2">
    <source>
        <dbReference type="PROSITE" id="PS51462"/>
    </source>
</evidence>
<dbReference type="EMBL" id="UOFL01000094">
    <property type="protein sequence ID" value="VAW75856.1"/>
    <property type="molecule type" value="Genomic_DNA"/>
</dbReference>
<dbReference type="PROSITE" id="PS00893">
    <property type="entry name" value="NUDIX_BOX"/>
    <property type="match status" value="1"/>
</dbReference>
<accession>A0A3B0Z585</accession>
<sequence length="166" mass="19057">MKFCPQCANVLKQADVDGAQHLQCINVDCDFVQWNNPVPVVMAFVKYQNKIIIAHHSLWPVEAYSFITGYLDEFEKPEQAVLREVKEELGLDGVLGRFLGHHMYLEKNQLIIAYEVAASGIVHLNHELDDYRLLSAKEIVHYDFGSLAIPREVVQQWAHDPSFSKY</sequence>